<feature type="compositionally biased region" description="Pro residues" evidence="1">
    <location>
        <begin position="46"/>
        <end position="61"/>
    </location>
</feature>
<name>A0A6A5KK70_9PLEO</name>
<feature type="compositionally biased region" description="Basic and acidic residues" evidence="1">
    <location>
        <begin position="64"/>
        <end position="73"/>
    </location>
</feature>
<evidence type="ECO:0000313" key="2">
    <source>
        <dbReference type="EMBL" id="KAF1836500.1"/>
    </source>
</evidence>
<reference evidence="2" key="1">
    <citation type="submission" date="2020-01" db="EMBL/GenBank/DDBJ databases">
        <authorList>
            <consortium name="DOE Joint Genome Institute"/>
            <person name="Haridas S."/>
            <person name="Albert R."/>
            <person name="Binder M."/>
            <person name="Bloem J."/>
            <person name="Labutti K."/>
            <person name="Salamov A."/>
            <person name="Andreopoulos B."/>
            <person name="Baker S.E."/>
            <person name="Barry K."/>
            <person name="Bills G."/>
            <person name="Bluhm B.H."/>
            <person name="Cannon C."/>
            <person name="Castanera R."/>
            <person name="Culley D.E."/>
            <person name="Daum C."/>
            <person name="Ezra D."/>
            <person name="Gonzalez J.B."/>
            <person name="Henrissat B."/>
            <person name="Kuo A."/>
            <person name="Liang C."/>
            <person name="Lipzen A."/>
            <person name="Lutzoni F."/>
            <person name="Magnuson J."/>
            <person name="Mondo S."/>
            <person name="Nolan M."/>
            <person name="Ohm R."/>
            <person name="Pangilinan J."/>
            <person name="Park H.-J."/>
            <person name="Ramirez L."/>
            <person name="Alfaro M."/>
            <person name="Sun H."/>
            <person name="Tritt A."/>
            <person name="Yoshinaga Y."/>
            <person name="Zwiers L.-H."/>
            <person name="Turgeon B.G."/>
            <person name="Goodwin S.B."/>
            <person name="Spatafora J.W."/>
            <person name="Crous P.W."/>
            <person name="Grigoriev I.V."/>
        </authorList>
    </citation>
    <scope>NUCLEOTIDE SEQUENCE</scope>
    <source>
        <strain evidence="2">P77</strain>
    </source>
</reference>
<proteinExistence type="predicted"/>
<organism evidence="2 3">
    <name type="scientific">Decorospora gaudefroyi</name>
    <dbReference type="NCBI Taxonomy" id="184978"/>
    <lineage>
        <taxon>Eukaryota</taxon>
        <taxon>Fungi</taxon>
        <taxon>Dikarya</taxon>
        <taxon>Ascomycota</taxon>
        <taxon>Pezizomycotina</taxon>
        <taxon>Dothideomycetes</taxon>
        <taxon>Pleosporomycetidae</taxon>
        <taxon>Pleosporales</taxon>
        <taxon>Pleosporineae</taxon>
        <taxon>Pleosporaceae</taxon>
        <taxon>Decorospora</taxon>
    </lineage>
</organism>
<protein>
    <submittedName>
        <fullName evidence="2">Uncharacterized protein</fullName>
    </submittedName>
</protein>
<dbReference type="AlphaFoldDB" id="A0A6A5KK70"/>
<gene>
    <name evidence="2" type="ORF">BDW02DRAFT_596320</name>
</gene>
<keyword evidence="3" id="KW-1185">Reference proteome</keyword>
<evidence type="ECO:0000313" key="3">
    <source>
        <dbReference type="Proteomes" id="UP000800040"/>
    </source>
</evidence>
<accession>A0A6A5KK70</accession>
<dbReference type="EMBL" id="ML975272">
    <property type="protein sequence ID" value="KAF1836500.1"/>
    <property type="molecule type" value="Genomic_DNA"/>
</dbReference>
<sequence length="147" mass="16539">MLCAGTPTSKPTPNHQPVQSELGHENDEAPVPQPCIYIDSTTSLPSPVPTQPETVAPPPATPSQREHEHAQEPITTRIDRLFDMLALFNAARLDESVTEDAWNDLVLPYQDDDLCVLERLVPRYVWPGEIAALWPNLVALVRWWRAR</sequence>
<feature type="compositionally biased region" description="Polar residues" evidence="1">
    <location>
        <begin position="1"/>
        <end position="19"/>
    </location>
</feature>
<evidence type="ECO:0000256" key="1">
    <source>
        <dbReference type="SAM" id="MobiDB-lite"/>
    </source>
</evidence>
<feature type="region of interest" description="Disordered" evidence="1">
    <location>
        <begin position="1"/>
        <end position="73"/>
    </location>
</feature>
<dbReference type="Proteomes" id="UP000800040">
    <property type="component" value="Unassembled WGS sequence"/>
</dbReference>